<dbReference type="PANTHER" id="PTHR30290:SF34">
    <property type="entry name" value="ABC TRANSPORTER, PERIPLASMIC OLIGO-PEPTIDE BINDING PROTEIN, PUTATIVE-RELATED"/>
    <property type="match status" value="1"/>
</dbReference>
<name>A0A1G8BJ17_9ACTN</name>
<dbReference type="GO" id="GO:0042597">
    <property type="term" value="C:periplasmic space"/>
    <property type="evidence" value="ECO:0007669"/>
    <property type="project" value="UniProtKB-ARBA"/>
</dbReference>
<dbReference type="Pfam" id="PF00496">
    <property type="entry name" value="SBP_bac_5"/>
    <property type="match status" value="1"/>
</dbReference>
<dbReference type="Gene3D" id="3.40.190.10">
    <property type="entry name" value="Periplasmic binding protein-like II"/>
    <property type="match status" value="1"/>
</dbReference>
<reference evidence="2 3" key="1">
    <citation type="submission" date="2016-10" db="EMBL/GenBank/DDBJ databases">
        <authorList>
            <person name="de Groot N.N."/>
        </authorList>
    </citation>
    <scope>NUCLEOTIDE SEQUENCE [LARGE SCALE GENOMIC DNA]</scope>
    <source>
        <strain evidence="2 3">CPCC 201354</strain>
    </source>
</reference>
<dbReference type="GO" id="GO:1904680">
    <property type="term" value="F:peptide transmembrane transporter activity"/>
    <property type="evidence" value="ECO:0007669"/>
    <property type="project" value="TreeGrafter"/>
</dbReference>
<dbReference type="EMBL" id="FNCN01000014">
    <property type="protein sequence ID" value="SDH33235.1"/>
    <property type="molecule type" value="Genomic_DNA"/>
</dbReference>
<dbReference type="GO" id="GO:0043190">
    <property type="term" value="C:ATP-binding cassette (ABC) transporter complex"/>
    <property type="evidence" value="ECO:0007669"/>
    <property type="project" value="InterPro"/>
</dbReference>
<dbReference type="RefSeq" id="WP_093171379.1">
    <property type="nucleotide sequence ID" value="NZ_FNCN01000014.1"/>
</dbReference>
<evidence type="ECO:0000259" key="1">
    <source>
        <dbReference type="Pfam" id="PF00496"/>
    </source>
</evidence>
<dbReference type="GO" id="GO:0015833">
    <property type="term" value="P:peptide transport"/>
    <property type="evidence" value="ECO:0007669"/>
    <property type="project" value="TreeGrafter"/>
</dbReference>
<dbReference type="AlphaFoldDB" id="A0A1G8BJ17"/>
<proteinExistence type="predicted"/>
<keyword evidence="3" id="KW-1185">Reference proteome</keyword>
<accession>A0A1G8BJ17</accession>
<dbReference type="InterPro" id="IPR000914">
    <property type="entry name" value="SBP_5_dom"/>
</dbReference>
<evidence type="ECO:0000313" key="3">
    <source>
        <dbReference type="Proteomes" id="UP000198923"/>
    </source>
</evidence>
<dbReference type="CDD" id="cd08512">
    <property type="entry name" value="PBP2_NikA_DppA_OppA_like_7"/>
    <property type="match status" value="1"/>
</dbReference>
<dbReference type="OrthoDB" id="5240629at2"/>
<dbReference type="STRING" id="504805.SAMN05421505_11462"/>
<dbReference type="InterPro" id="IPR030678">
    <property type="entry name" value="Peptide/Ni-bd"/>
</dbReference>
<dbReference type="SUPFAM" id="SSF53850">
    <property type="entry name" value="Periplasmic binding protein-like II"/>
    <property type="match status" value="1"/>
</dbReference>
<protein>
    <submittedName>
        <fullName evidence="2">ABC-type transport system, substrate-binding protein</fullName>
    </submittedName>
</protein>
<dbReference type="Gene3D" id="3.10.105.10">
    <property type="entry name" value="Dipeptide-binding Protein, Domain 3"/>
    <property type="match status" value="1"/>
</dbReference>
<dbReference type="InterPro" id="IPR039424">
    <property type="entry name" value="SBP_5"/>
</dbReference>
<organism evidence="2 3">
    <name type="scientific">Sinosporangium album</name>
    <dbReference type="NCBI Taxonomy" id="504805"/>
    <lineage>
        <taxon>Bacteria</taxon>
        <taxon>Bacillati</taxon>
        <taxon>Actinomycetota</taxon>
        <taxon>Actinomycetes</taxon>
        <taxon>Streptosporangiales</taxon>
        <taxon>Streptosporangiaceae</taxon>
        <taxon>Sinosporangium</taxon>
    </lineage>
</organism>
<dbReference type="PIRSF" id="PIRSF002741">
    <property type="entry name" value="MppA"/>
    <property type="match status" value="1"/>
</dbReference>
<gene>
    <name evidence="2" type="ORF">SAMN05421505_11462</name>
</gene>
<sequence>MKHSDDDGGRQAAAHAGHAAAGHALGRALREWSPRRRGFLGVVLATSLLTACAPSGTGEGIPNAGTLVIADKEQPASLDPAQVSATDIGSNAVFNVYDRLVDIPAKSSDLVPSLAVEVPTTDNGLISKDGLTYTFPLRKDVKFHDGSPLTADSVKYSWERVMEMNLPESGADRMAKIRQMTALDDHTFQVALSEPDGSFLRSIAASPLASVVNPAVVEKNGGVVAGQPNPWMTRNIASSGPYKLKEWVSGAHLSFEINEDYWGQPARLPVLLKVAVAEQATELQAKAADIISMSADRVATVRGQSDITVDTSTPGLQLNQLGFNMKIDPSSLPKGDDIPADFFQDVRVRKAFNYTFPYNDYIAGVLSGFAERAGFVLPKGMFGHDPNAGMYNTDLSMAEKLFRESGWWDRGFTMSILVDGTAAPFNGAALALKDAIEKLNPKFHVQVLSVPETTFDKMMAEDPIPAAMWSYTSPGLTAPADYAADQAHPDGKWGQVGGFRNGYSDPDRVAALCEEASTSPDPDRQAKLYGELSKLQYDEAMWIITAQESLPMAHGNWVTGVTSNPLWPRPSLRWALYDKPAKPSAR</sequence>
<feature type="domain" description="Solute-binding protein family 5" evidence="1">
    <location>
        <begin position="125"/>
        <end position="479"/>
    </location>
</feature>
<dbReference type="Proteomes" id="UP000198923">
    <property type="component" value="Unassembled WGS sequence"/>
</dbReference>
<dbReference type="PANTHER" id="PTHR30290">
    <property type="entry name" value="PERIPLASMIC BINDING COMPONENT OF ABC TRANSPORTER"/>
    <property type="match status" value="1"/>
</dbReference>
<evidence type="ECO:0000313" key="2">
    <source>
        <dbReference type="EMBL" id="SDH33235.1"/>
    </source>
</evidence>